<proteinExistence type="predicted"/>
<dbReference type="AlphaFoldDB" id="A0A3B0MS42"/>
<reference evidence="2" key="1">
    <citation type="submission" date="2018-08" db="EMBL/GenBank/DDBJ databases">
        <authorList>
            <person name="Rodrigo-Torres L."/>
            <person name="Arahal R. D."/>
            <person name="Lucena T."/>
        </authorList>
    </citation>
    <scope>NUCLEOTIDE SEQUENCE [LARGE SCALE GENOMIC DNA]</scope>
    <source>
        <strain evidence="2">CECT 7235</strain>
    </source>
</reference>
<dbReference type="Proteomes" id="UP000272908">
    <property type="component" value="Unassembled WGS sequence"/>
</dbReference>
<evidence type="ECO:0000313" key="2">
    <source>
        <dbReference type="Proteomes" id="UP000272908"/>
    </source>
</evidence>
<organism evidence="1 2">
    <name type="scientific">Roseinatronobacter ekhonensis</name>
    <dbReference type="NCBI Taxonomy" id="254356"/>
    <lineage>
        <taxon>Bacteria</taxon>
        <taxon>Pseudomonadati</taxon>
        <taxon>Pseudomonadota</taxon>
        <taxon>Alphaproteobacteria</taxon>
        <taxon>Rhodobacterales</taxon>
        <taxon>Paracoccaceae</taxon>
        <taxon>Roseinatronobacter</taxon>
    </lineage>
</organism>
<sequence length="70" mass="8308">MTLHETFDDSAREITSYLMKRDYRTGETWLDFCRKRGFTVEEMMEGLSWQRRLDQMPKNSFGAAIPSPKN</sequence>
<evidence type="ECO:0000313" key="1">
    <source>
        <dbReference type="EMBL" id="SUZ33847.1"/>
    </source>
</evidence>
<dbReference type="EMBL" id="UIHC01000080">
    <property type="protein sequence ID" value="SUZ33847.1"/>
    <property type="molecule type" value="Genomic_DNA"/>
</dbReference>
<gene>
    <name evidence="1" type="ORF">ROE7235_03622</name>
</gene>
<keyword evidence="2" id="KW-1185">Reference proteome</keyword>
<protein>
    <submittedName>
        <fullName evidence="1">Uncharacterized protein</fullName>
    </submittedName>
</protein>
<accession>A0A3B0MS42</accession>
<name>A0A3B0MS42_9RHOB</name>